<dbReference type="PANTHER" id="PTHR30213">
    <property type="entry name" value="INNER MEMBRANE PROTEIN YHJD"/>
    <property type="match status" value="1"/>
</dbReference>
<dbReference type="AlphaFoldDB" id="A0A1F7F3D2"/>
<proteinExistence type="predicted"/>
<keyword evidence="2" id="KW-1003">Cell membrane</keyword>
<organism evidence="7 8">
    <name type="scientific">Candidatus Raymondbacteria bacterium RIFOXYD12_FULL_49_13</name>
    <dbReference type="NCBI Taxonomy" id="1817890"/>
    <lineage>
        <taxon>Bacteria</taxon>
        <taxon>Raymondiibacteriota</taxon>
    </lineage>
</organism>
<evidence type="ECO:0000256" key="6">
    <source>
        <dbReference type="SAM" id="Phobius"/>
    </source>
</evidence>
<dbReference type="PIRSF" id="PIRSF035875">
    <property type="entry name" value="RNase_BN"/>
    <property type="match status" value="1"/>
</dbReference>
<feature type="transmembrane region" description="Helical" evidence="6">
    <location>
        <begin position="184"/>
        <end position="204"/>
    </location>
</feature>
<dbReference type="InterPro" id="IPR017039">
    <property type="entry name" value="Virul_fac_BrkB"/>
</dbReference>
<keyword evidence="5 6" id="KW-0472">Membrane</keyword>
<feature type="transmembrane region" description="Helical" evidence="6">
    <location>
        <begin position="144"/>
        <end position="164"/>
    </location>
</feature>
<evidence type="ECO:0000313" key="7">
    <source>
        <dbReference type="EMBL" id="OGK01175.1"/>
    </source>
</evidence>
<evidence type="ECO:0000313" key="8">
    <source>
        <dbReference type="Proteomes" id="UP000179243"/>
    </source>
</evidence>
<keyword evidence="4 6" id="KW-1133">Transmembrane helix</keyword>
<gene>
    <name evidence="7" type="ORF">A2519_01480</name>
</gene>
<evidence type="ECO:0000256" key="4">
    <source>
        <dbReference type="ARBA" id="ARBA00022989"/>
    </source>
</evidence>
<name>A0A1F7F3D2_UNCRA</name>
<dbReference type="PANTHER" id="PTHR30213:SF0">
    <property type="entry name" value="UPF0761 MEMBRANE PROTEIN YIHY"/>
    <property type="match status" value="1"/>
</dbReference>
<comment type="caution">
    <text evidence="7">The sequence shown here is derived from an EMBL/GenBank/DDBJ whole genome shotgun (WGS) entry which is preliminary data.</text>
</comment>
<dbReference type="EMBL" id="MFYX01000131">
    <property type="protein sequence ID" value="OGK01175.1"/>
    <property type="molecule type" value="Genomic_DNA"/>
</dbReference>
<dbReference type="Pfam" id="PF03631">
    <property type="entry name" value="Virul_fac_BrkB"/>
    <property type="match status" value="1"/>
</dbReference>
<dbReference type="Proteomes" id="UP000179243">
    <property type="component" value="Unassembled WGS sequence"/>
</dbReference>
<keyword evidence="3 6" id="KW-0812">Transmembrane</keyword>
<feature type="transmembrane region" description="Helical" evidence="6">
    <location>
        <begin position="33"/>
        <end position="56"/>
    </location>
</feature>
<feature type="transmembrane region" description="Helical" evidence="6">
    <location>
        <begin position="216"/>
        <end position="237"/>
    </location>
</feature>
<evidence type="ECO:0000256" key="1">
    <source>
        <dbReference type="ARBA" id="ARBA00004651"/>
    </source>
</evidence>
<comment type="subcellular location">
    <subcellularLocation>
        <location evidence="1">Cell membrane</location>
        <topology evidence="1">Multi-pass membrane protein</topology>
    </subcellularLocation>
</comment>
<dbReference type="NCBIfam" id="TIGR00765">
    <property type="entry name" value="yihY_not_rbn"/>
    <property type="match status" value="1"/>
</dbReference>
<protein>
    <submittedName>
        <fullName evidence="7">Uncharacterized protein</fullName>
    </submittedName>
</protein>
<evidence type="ECO:0000256" key="5">
    <source>
        <dbReference type="ARBA" id="ARBA00023136"/>
    </source>
</evidence>
<feature type="transmembrane region" description="Helical" evidence="6">
    <location>
        <begin position="103"/>
        <end position="123"/>
    </location>
</feature>
<evidence type="ECO:0000256" key="2">
    <source>
        <dbReference type="ARBA" id="ARBA00022475"/>
    </source>
</evidence>
<dbReference type="GO" id="GO:0005886">
    <property type="term" value="C:plasma membrane"/>
    <property type="evidence" value="ECO:0007669"/>
    <property type="project" value="UniProtKB-SubCell"/>
</dbReference>
<sequence>MNTLKLFDTKPKRIWAILSFAIKRFIRIDGDQWAGAFAFNAFFSLFPLMILLAAFASRFIDQDRAGKEVITYVESYTPISGDMQEHISGVIAGVIKARVQASVVAFIILIWVVLQCFMTLIRATNRAWDMAAERNVWRLPLKGLVMLGVTTGIVFLGLVVPILIQITDNWLFPVAAFHYGINRSILFLFPLVLMFLGLTLFYRLAPRRPTRFAEVWAAALFATVLLRTGESLFVIYLKSFATFNAMYGTFGGIMALLLWIYISGCIFIFGACVCAVQASPPARSE</sequence>
<accession>A0A1F7F3D2</accession>
<reference evidence="7 8" key="1">
    <citation type="journal article" date="2016" name="Nat. Commun.">
        <title>Thousands of microbial genomes shed light on interconnected biogeochemical processes in an aquifer system.</title>
        <authorList>
            <person name="Anantharaman K."/>
            <person name="Brown C.T."/>
            <person name="Hug L.A."/>
            <person name="Sharon I."/>
            <person name="Castelle C.J."/>
            <person name="Probst A.J."/>
            <person name="Thomas B.C."/>
            <person name="Singh A."/>
            <person name="Wilkins M.J."/>
            <person name="Karaoz U."/>
            <person name="Brodie E.L."/>
            <person name="Williams K.H."/>
            <person name="Hubbard S.S."/>
            <person name="Banfield J.F."/>
        </authorList>
    </citation>
    <scope>NUCLEOTIDE SEQUENCE [LARGE SCALE GENOMIC DNA]</scope>
</reference>
<feature type="transmembrane region" description="Helical" evidence="6">
    <location>
        <begin position="249"/>
        <end position="276"/>
    </location>
</feature>
<evidence type="ECO:0000256" key="3">
    <source>
        <dbReference type="ARBA" id="ARBA00022692"/>
    </source>
</evidence>